<keyword evidence="3" id="KW-1185">Reference proteome</keyword>
<keyword evidence="1" id="KW-0853">WD repeat</keyword>
<evidence type="ECO:0000313" key="3">
    <source>
        <dbReference type="Proteomes" id="UP000193920"/>
    </source>
</evidence>
<comment type="caution">
    <text evidence="2">The sequence shown here is derived from an EMBL/GenBank/DDBJ whole genome shotgun (WGS) entry which is preliminary data.</text>
</comment>
<dbReference type="OrthoDB" id="20669at2759"/>
<evidence type="ECO:0000256" key="1">
    <source>
        <dbReference type="PROSITE-ProRule" id="PRU00221"/>
    </source>
</evidence>
<dbReference type="PANTHER" id="PTHR43991">
    <property type="entry name" value="WD REPEAT PROTEIN (AFU_ORTHOLOGUE AFUA_8G05640)-RELATED"/>
    <property type="match status" value="1"/>
</dbReference>
<dbReference type="InterPro" id="IPR036322">
    <property type="entry name" value="WD40_repeat_dom_sf"/>
</dbReference>
<dbReference type="InterPro" id="IPR001680">
    <property type="entry name" value="WD40_rpt"/>
</dbReference>
<dbReference type="Pfam" id="PF00400">
    <property type="entry name" value="WD40"/>
    <property type="match status" value="1"/>
</dbReference>
<dbReference type="PANTHER" id="PTHR43991:SF12">
    <property type="entry name" value="WD REPEAT PROTEIN (AFU_ORTHOLOGUE AFUA_8G05640)"/>
    <property type="match status" value="1"/>
</dbReference>
<dbReference type="Proteomes" id="UP000193920">
    <property type="component" value="Unassembled WGS sequence"/>
</dbReference>
<dbReference type="AlphaFoldDB" id="A0A1Y2C7V6"/>
<name>A0A1Y2C7V6_9FUNG</name>
<sequence>MQINDNRLTEVTEEDYNNGLYDVQGINWDSNLLYFRNISTRFSKNVYRQIRNHGFSNYQDLQWSAKKIEKDITPVRDDGKFYKFRYSKLNTNSAIYHFQLRNLLAAPTKNDVFYYAQDSIRHWSPITHEFTHIFDLDNTSGNNVFSLAASKNYVAFGEGVGNYNICNINQPSLKKYETIPRINRSDPQAFSIDYTINYLKFVNNRTGNEELIIASNDFYCRFTDMNTFEYSYEYKDVKPINCASLRNDGKTLLVVGDSKKSKLIDISSNRVIKEIEEHYDYLFSCEWSPNGNYFVTGGQDKCTRLYDCRNMSHSLNVLPMNISSVRSMRFTDDNQYLAVAEQIDYVHIYDAASGLFLREQVIDFFTDIAGICFTPGDGTCLYISTVDADNIHQSIIRNNGVLMEFERCRYTQNDIFF</sequence>
<proteinExistence type="predicted"/>
<evidence type="ECO:0000313" key="2">
    <source>
        <dbReference type="EMBL" id="ORY42964.1"/>
    </source>
</evidence>
<feature type="repeat" description="WD" evidence="1">
    <location>
        <begin position="275"/>
        <end position="307"/>
    </location>
</feature>
<dbReference type="PROSITE" id="PS50082">
    <property type="entry name" value="WD_REPEATS_2"/>
    <property type="match status" value="1"/>
</dbReference>
<dbReference type="SMART" id="SM00320">
    <property type="entry name" value="WD40"/>
    <property type="match status" value="3"/>
</dbReference>
<dbReference type="SUPFAM" id="SSF50978">
    <property type="entry name" value="WD40 repeat-like"/>
    <property type="match status" value="1"/>
</dbReference>
<protein>
    <submittedName>
        <fullName evidence="2">WD40 repeat-like protein</fullName>
    </submittedName>
</protein>
<dbReference type="EMBL" id="MCOG01000118">
    <property type="protein sequence ID" value="ORY42964.1"/>
    <property type="molecule type" value="Genomic_DNA"/>
</dbReference>
<organism evidence="2 3">
    <name type="scientific">Neocallimastix californiae</name>
    <dbReference type="NCBI Taxonomy" id="1754190"/>
    <lineage>
        <taxon>Eukaryota</taxon>
        <taxon>Fungi</taxon>
        <taxon>Fungi incertae sedis</taxon>
        <taxon>Chytridiomycota</taxon>
        <taxon>Chytridiomycota incertae sedis</taxon>
        <taxon>Neocallimastigomycetes</taxon>
        <taxon>Neocallimastigales</taxon>
        <taxon>Neocallimastigaceae</taxon>
        <taxon>Neocallimastix</taxon>
    </lineage>
</organism>
<dbReference type="Gene3D" id="2.130.10.10">
    <property type="entry name" value="YVTN repeat-like/Quinoprotein amine dehydrogenase"/>
    <property type="match status" value="1"/>
</dbReference>
<reference evidence="2 3" key="1">
    <citation type="submission" date="2016-08" db="EMBL/GenBank/DDBJ databases">
        <title>A Parts List for Fungal Cellulosomes Revealed by Comparative Genomics.</title>
        <authorList>
            <consortium name="DOE Joint Genome Institute"/>
            <person name="Haitjema C.H."/>
            <person name="Gilmore S.P."/>
            <person name="Henske J.K."/>
            <person name="Solomon K.V."/>
            <person name="De Groot R."/>
            <person name="Kuo A."/>
            <person name="Mondo S.J."/>
            <person name="Salamov A.A."/>
            <person name="Labutti K."/>
            <person name="Zhao Z."/>
            <person name="Chiniquy J."/>
            <person name="Barry K."/>
            <person name="Brewer H.M."/>
            <person name="Purvine S.O."/>
            <person name="Wright A.T."/>
            <person name="Boxma B."/>
            <person name="Van Alen T."/>
            <person name="Hackstein J.H."/>
            <person name="Baker S.E."/>
            <person name="Grigoriev I.V."/>
            <person name="O'Malley M.A."/>
        </authorList>
    </citation>
    <scope>NUCLEOTIDE SEQUENCE [LARGE SCALE GENOMIC DNA]</scope>
    <source>
        <strain evidence="2 3">G1</strain>
    </source>
</reference>
<dbReference type="InterPro" id="IPR015943">
    <property type="entry name" value="WD40/YVTN_repeat-like_dom_sf"/>
</dbReference>
<accession>A0A1Y2C7V6</accession>
<dbReference type="STRING" id="1754190.A0A1Y2C7V6"/>
<gene>
    <name evidence="2" type="ORF">LY90DRAFT_27475</name>
</gene>
<dbReference type="PROSITE" id="PS50294">
    <property type="entry name" value="WD_REPEATS_REGION"/>
    <property type="match status" value="1"/>
</dbReference>